<feature type="transmembrane region" description="Helical" evidence="5">
    <location>
        <begin position="306"/>
        <end position="329"/>
    </location>
</feature>
<evidence type="ECO:0000256" key="2">
    <source>
        <dbReference type="ARBA" id="ARBA00022692"/>
    </source>
</evidence>
<dbReference type="PANTHER" id="PTHR10846">
    <property type="entry name" value="SODIUM/POTASSIUM/CALCIUM EXCHANGER"/>
    <property type="match status" value="1"/>
</dbReference>
<feature type="domain" description="Sodium/calcium exchanger membrane region" evidence="6">
    <location>
        <begin position="5"/>
        <end position="145"/>
    </location>
</feature>
<dbReference type="EMBL" id="FLQY01000144">
    <property type="protein sequence ID" value="SBT07598.1"/>
    <property type="molecule type" value="Genomic_DNA"/>
</dbReference>
<evidence type="ECO:0000313" key="8">
    <source>
        <dbReference type="Proteomes" id="UP000199600"/>
    </source>
</evidence>
<dbReference type="AlphaFoldDB" id="A0A1A8XUI3"/>
<evidence type="ECO:0000256" key="1">
    <source>
        <dbReference type="ARBA" id="ARBA00004141"/>
    </source>
</evidence>
<dbReference type="Pfam" id="PF01699">
    <property type="entry name" value="Na_Ca_ex"/>
    <property type="match status" value="2"/>
</dbReference>
<reference evidence="7 8" key="1">
    <citation type="submission" date="2016-06" db="EMBL/GenBank/DDBJ databases">
        <authorList>
            <person name="Kjaerup R.B."/>
            <person name="Dalgaard T.S."/>
            <person name="Juul-Madsen H.R."/>
        </authorList>
    </citation>
    <scope>NUCLEOTIDE SEQUENCE [LARGE SCALE GENOMIC DNA]</scope>
    <source>
        <strain evidence="7">2</strain>
    </source>
</reference>
<gene>
    <name evidence="7" type="ORF">PROAA_2280002</name>
</gene>
<protein>
    <submittedName>
        <fullName evidence="7">Na+/Ca+ antiporter, CaCA family</fullName>
    </submittedName>
</protein>
<evidence type="ECO:0000256" key="3">
    <source>
        <dbReference type="ARBA" id="ARBA00022989"/>
    </source>
</evidence>
<dbReference type="InterPro" id="IPR004837">
    <property type="entry name" value="NaCa_Exmemb"/>
</dbReference>
<proteinExistence type="predicted"/>
<dbReference type="GO" id="GO:0005262">
    <property type="term" value="F:calcium channel activity"/>
    <property type="evidence" value="ECO:0007669"/>
    <property type="project" value="TreeGrafter"/>
</dbReference>
<feature type="transmembrane region" description="Helical" evidence="5">
    <location>
        <begin position="202"/>
        <end position="221"/>
    </location>
</feature>
<evidence type="ECO:0000256" key="4">
    <source>
        <dbReference type="ARBA" id="ARBA00023136"/>
    </source>
</evidence>
<dbReference type="Gene3D" id="6.10.280.80">
    <property type="entry name" value="NCX, peripheral helical region"/>
    <property type="match status" value="1"/>
</dbReference>
<dbReference type="GO" id="GO:0008273">
    <property type="term" value="F:calcium, potassium:sodium antiporter activity"/>
    <property type="evidence" value="ECO:0007669"/>
    <property type="project" value="TreeGrafter"/>
</dbReference>
<keyword evidence="8" id="KW-1185">Reference proteome</keyword>
<feature type="transmembrane region" description="Helical" evidence="5">
    <location>
        <begin position="274"/>
        <end position="294"/>
    </location>
</feature>
<dbReference type="PANTHER" id="PTHR10846:SF8">
    <property type="entry name" value="INNER MEMBRANE PROTEIN YRBG"/>
    <property type="match status" value="1"/>
</dbReference>
<dbReference type="Gene3D" id="1.20.1420.30">
    <property type="entry name" value="NCX, central ion-binding region"/>
    <property type="match status" value="1"/>
</dbReference>
<name>A0A1A8XUI3_9RHOO</name>
<keyword evidence="3 5" id="KW-1133">Transmembrane helix</keyword>
<evidence type="ECO:0000256" key="5">
    <source>
        <dbReference type="SAM" id="Phobius"/>
    </source>
</evidence>
<feature type="transmembrane region" description="Helical" evidence="5">
    <location>
        <begin position="178"/>
        <end position="196"/>
    </location>
</feature>
<dbReference type="Proteomes" id="UP000199600">
    <property type="component" value="Unassembled WGS sequence"/>
</dbReference>
<feature type="transmembrane region" description="Helical" evidence="5">
    <location>
        <begin position="104"/>
        <end position="121"/>
    </location>
</feature>
<feature type="transmembrane region" description="Helical" evidence="5">
    <location>
        <begin position="335"/>
        <end position="353"/>
    </location>
</feature>
<keyword evidence="2 5" id="KW-0812">Transmembrane</keyword>
<dbReference type="InterPro" id="IPR044880">
    <property type="entry name" value="NCX_ion-bd_dom_sf"/>
</dbReference>
<dbReference type="GO" id="GO:0006874">
    <property type="term" value="P:intracellular calcium ion homeostasis"/>
    <property type="evidence" value="ECO:0007669"/>
    <property type="project" value="TreeGrafter"/>
</dbReference>
<evidence type="ECO:0000313" key="7">
    <source>
        <dbReference type="EMBL" id="SBT07598.1"/>
    </source>
</evidence>
<feature type="transmembrane region" description="Helical" evidence="5">
    <location>
        <begin position="31"/>
        <end position="49"/>
    </location>
</feature>
<sequence>MSVMVVVYLVLGLVLLVAGADLLVRGASRLALRFGISPLLIGLTVVAFGTSAPELAVSVQAGLAGQSGIAVGNIVGSNIFNVLMVLGVSALITPLVVSQQLIRVDVPLVIGASVLFLIMAFDGRIGLFDGLLLTGGIVAYIVFSIRQGRKESAAVQAEYAQDFGGEASRLLGQLPVQIGLIVGGLVLLVLGATWLVDSAVSIARILGVSEVIIGLTIVAAGTSLPELATSVVAAMRGERDIAVGNVIGSGLFNIFAIGGIAAMVTPGGLEVAPALIRFDIPVMVAVALACLPIFATGHCIARWEGALFVGYYLAYVAYLVLAATQHAALPAYSDAMLGFVLPLTAVTLVVLLARQRAAMRVAP</sequence>
<feature type="transmembrane region" description="Helical" evidence="5">
    <location>
        <begin position="242"/>
        <end position="262"/>
    </location>
</feature>
<feature type="transmembrane region" description="Helical" evidence="5">
    <location>
        <begin position="127"/>
        <end position="145"/>
    </location>
</feature>
<dbReference type="InterPro" id="IPR004481">
    <property type="entry name" value="K/Na/Ca-exchanger"/>
</dbReference>
<feature type="domain" description="Sodium/calcium exchanger membrane region" evidence="6">
    <location>
        <begin position="178"/>
        <end position="320"/>
    </location>
</feature>
<feature type="transmembrane region" description="Helical" evidence="5">
    <location>
        <begin position="6"/>
        <end position="24"/>
    </location>
</feature>
<evidence type="ECO:0000259" key="6">
    <source>
        <dbReference type="Pfam" id="PF01699"/>
    </source>
</evidence>
<accession>A0A1A8XUI3</accession>
<dbReference type="NCBIfam" id="TIGR00367">
    <property type="entry name" value="calcium/sodium antiporter"/>
    <property type="match status" value="1"/>
</dbReference>
<organism evidence="7 8">
    <name type="scientific">Candidatus Propionivibrio aalborgensis</name>
    <dbReference type="NCBI Taxonomy" id="1860101"/>
    <lineage>
        <taxon>Bacteria</taxon>
        <taxon>Pseudomonadati</taxon>
        <taxon>Pseudomonadota</taxon>
        <taxon>Betaproteobacteria</taxon>
        <taxon>Rhodocyclales</taxon>
        <taxon>Rhodocyclaceae</taxon>
        <taxon>Propionivibrio</taxon>
    </lineage>
</organism>
<dbReference type="GO" id="GO:0005886">
    <property type="term" value="C:plasma membrane"/>
    <property type="evidence" value="ECO:0007669"/>
    <property type="project" value="TreeGrafter"/>
</dbReference>
<keyword evidence="4 5" id="KW-0472">Membrane</keyword>
<feature type="transmembrane region" description="Helical" evidence="5">
    <location>
        <begin position="69"/>
        <end position="92"/>
    </location>
</feature>
<comment type="subcellular location">
    <subcellularLocation>
        <location evidence="1">Membrane</location>
        <topology evidence="1">Multi-pass membrane protein</topology>
    </subcellularLocation>
</comment>